<feature type="binding site" evidence="8">
    <location>
        <position position="384"/>
    </location>
    <ligand>
        <name>substrate</name>
    </ligand>
</feature>
<comment type="subunit">
    <text evidence="3 8">Heterotetramer of two alpha and two beta chains.</text>
</comment>
<keyword evidence="6 8" id="KW-0068">Autocatalytic cleavage</keyword>
<feature type="binding site" evidence="8">
    <location>
        <position position="379"/>
    </location>
    <ligand>
        <name>substrate</name>
    </ligand>
</feature>
<dbReference type="AlphaFoldDB" id="A0A5N8W7B7"/>
<keyword evidence="7 8" id="KW-0012">Acyltransferase</keyword>
<dbReference type="Pfam" id="PF01960">
    <property type="entry name" value="ArgJ"/>
    <property type="match status" value="1"/>
</dbReference>
<feature type="site" description="Involved in the stabilization of negative charge on the oxyanion by the formation of the oxyanion hole" evidence="8">
    <location>
        <position position="110"/>
    </location>
</feature>
<dbReference type="InterPro" id="IPR002813">
    <property type="entry name" value="Arg_biosynth_ArgJ"/>
</dbReference>
<gene>
    <name evidence="8 9" type="primary">argJ</name>
    <name evidence="9" type="ORF">FNH04_20910</name>
</gene>
<feature type="site" description="Involved in the stabilization of negative charge on the oxyanion by the formation of the oxyanion hole" evidence="8">
    <location>
        <position position="111"/>
    </location>
</feature>
<comment type="caution">
    <text evidence="9">The sequence shown here is derived from an EMBL/GenBank/DDBJ whole genome shotgun (WGS) entry which is preliminary data.</text>
</comment>
<feature type="binding site" evidence="8">
    <location>
        <position position="147"/>
    </location>
    <ligand>
        <name>substrate</name>
    </ligand>
</feature>
<dbReference type="GO" id="GO:0004358">
    <property type="term" value="F:L-glutamate N-acetyltransferase activity, acting on acetyl-L-ornithine as donor"/>
    <property type="evidence" value="ECO:0007669"/>
    <property type="project" value="UniProtKB-UniRule"/>
</dbReference>
<dbReference type="NCBIfam" id="NF003802">
    <property type="entry name" value="PRK05388.1"/>
    <property type="match status" value="1"/>
</dbReference>
<comment type="catalytic activity">
    <reaction evidence="8">
        <text>L-glutamate + acetyl-CoA = N-acetyl-L-glutamate + CoA + H(+)</text>
        <dbReference type="Rhea" id="RHEA:24292"/>
        <dbReference type="ChEBI" id="CHEBI:15378"/>
        <dbReference type="ChEBI" id="CHEBI:29985"/>
        <dbReference type="ChEBI" id="CHEBI:44337"/>
        <dbReference type="ChEBI" id="CHEBI:57287"/>
        <dbReference type="ChEBI" id="CHEBI:57288"/>
        <dbReference type="EC" id="2.3.1.1"/>
    </reaction>
</comment>
<evidence type="ECO:0000256" key="7">
    <source>
        <dbReference type="ARBA" id="ARBA00023315"/>
    </source>
</evidence>
<keyword evidence="8" id="KW-0028">Amino-acid biosynthesis</keyword>
<evidence type="ECO:0000256" key="8">
    <source>
        <dbReference type="HAMAP-Rule" id="MF_01106"/>
    </source>
</evidence>
<proteinExistence type="inferred from homology"/>
<dbReference type="CDD" id="cd02152">
    <property type="entry name" value="OAT"/>
    <property type="match status" value="1"/>
</dbReference>
<comment type="pathway">
    <text evidence="8">Amino-acid biosynthesis; L-arginine biosynthesis; N(2)-acetyl-L-ornithine from L-glutamate: step 1/4.</text>
</comment>
<dbReference type="InterPro" id="IPR042195">
    <property type="entry name" value="ArgJ_beta_C"/>
</dbReference>
<feature type="site" description="Cleavage; by autolysis" evidence="8">
    <location>
        <begin position="179"/>
        <end position="180"/>
    </location>
</feature>
<evidence type="ECO:0000256" key="2">
    <source>
        <dbReference type="ARBA" id="ARBA00006774"/>
    </source>
</evidence>
<name>A0A5N8W7B7_9ACTN</name>
<dbReference type="SUPFAM" id="SSF56266">
    <property type="entry name" value="DmpA/ArgJ-like"/>
    <property type="match status" value="1"/>
</dbReference>
<comment type="function">
    <text evidence="8">Catalyzes two activities which are involved in the cyclic version of arginine biosynthesis: the synthesis of N-acetylglutamate from glutamate and acetyl-CoA as the acetyl donor, and of ornithine by transacetylation between N(2)-acetylornithine and glutamate.</text>
</comment>
<evidence type="ECO:0000313" key="9">
    <source>
        <dbReference type="EMBL" id="MPY42278.1"/>
    </source>
</evidence>
<keyword evidence="8" id="KW-0511">Multifunctional enzyme</keyword>
<dbReference type="NCBIfam" id="TIGR00120">
    <property type="entry name" value="ArgJ"/>
    <property type="match status" value="1"/>
</dbReference>
<organism evidence="9 10">
    <name type="scientific">Streptomyces phyllanthi</name>
    <dbReference type="NCBI Taxonomy" id="1803180"/>
    <lineage>
        <taxon>Bacteria</taxon>
        <taxon>Bacillati</taxon>
        <taxon>Actinomycetota</taxon>
        <taxon>Actinomycetes</taxon>
        <taxon>Kitasatosporales</taxon>
        <taxon>Streptomycetaceae</taxon>
        <taxon>Streptomyces</taxon>
    </lineage>
</organism>
<evidence type="ECO:0000256" key="6">
    <source>
        <dbReference type="ARBA" id="ARBA00022813"/>
    </source>
</evidence>
<dbReference type="EMBL" id="VJZE01000143">
    <property type="protein sequence ID" value="MPY42278.1"/>
    <property type="molecule type" value="Genomic_DNA"/>
</dbReference>
<dbReference type="RefSeq" id="WP_322723423.1">
    <property type="nucleotide sequence ID" value="NZ_BAABEQ010000108.1"/>
</dbReference>
<accession>A0A5N8W7B7</accession>
<feature type="active site" description="Nucleophile" evidence="8">
    <location>
        <position position="180"/>
    </location>
</feature>
<dbReference type="InterPro" id="IPR016117">
    <property type="entry name" value="ArgJ-like_dom_sf"/>
</dbReference>
<dbReference type="EC" id="2.3.1.1" evidence="8"/>
<evidence type="ECO:0000256" key="3">
    <source>
        <dbReference type="ARBA" id="ARBA00011475"/>
    </source>
</evidence>
<dbReference type="Gene3D" id="3.10.20.340">
    <property type="entry name" value="ArgJ beta chain, C-terminal domain"/>
    <property type="match status" value="1"/>
</dbReference>
<dbReference type="PANTHER" id="PTHR23100">
    <property type="entry name" value="ARGININE BIOSYNTHESIS BIFUNCTIONAL PROTEIN ARGJ"/>
    <property type="match status" value="1"/>
</dbReference>
<evidence type="ECO:0000256" key="5">
    <source>
        <dbReference type="ARBA" id="ARBA00022679"/>
    </source>
</evidence>
<evidence type="ECO:0000256" key="1">
    <source>
        <dbReference type="ARBA" id="ARBA00004496"/>
    </source>
</evidence>
<comment type="pathway">
    <text evidence="8">Amino-acid biosynthesis; L-arginine biosynthesis; L-ornithine and N-acetyl-L-glutamate from L-glutamate and N(2)-acetyl-L-ornithine (cyclic): step 1/1.</text>
</comment>
<dbReference type="HAMAP" id="MF_01106">
    <property type="entry name" value="ArgJ"/>
    <property type="match status" value="1"/>
</dbReference>
<feature type="binding site" evidence="8">
    <location>
        <position position="180"/>
    </location>
    <ligand>
        <name>substrate</name>
    </ligand>
</feature>
<dbReference type="Gene3D" id="3.60.70.12">
    <property type="entry name" value="L-amino peptidase D-ALA esterase/amidase"/>
    <property type="match status" value="1"/>
</dbReference>
<keyword evidence="8" id="KW-0055">Arginine biosynthesis</keyword>
<evidence type="ECO:0000313" key="10">
    <source>
        <dbReference type="Proteomes" id="UP000326979"/>
    </source>
</evidence>
<feature type="chain" id="PRO_5029070034" description="Arginine biosynthesis bifunctional protein ArgJ beta chain" evidence="8">
    <location>
        <begin position="180"/>
        <end position="384"/>
    </location>
</feature>
<feature type="binding site" evidence="8">
    <location>
        <position position="260"/>
    </location>
    <ligand>
        <name>substrate</name>
    </ligand>
</feature>
<comment type="similarity">
    <text evidence="2 8">Belongs to the ArgJ family.</text>
</comment>
<sequence>MSVTAAKGFTAAGIAAGIKENGNPDLALVVNNGPRLAAAGVFTSNRVKAAPVLWSEQVLKGGQVSAVILNSGGANACTGAKGFQDTHATAEKVAEVLEGHSAGEVAVCSTGLIGVLLPMDKLLPGVETAAAQLSEHGGEKAAIAIKTTDTVHKTSVVTKDGWTVGGMAKGAGMLAPGLATMLVVLTTDAALDSDVLDRALRAATKVTFDRVDSDGCMSTNDTVLLLASGASEVTPEYEEFAEAVRTVCDDLGQQLIRDAEGASKDIKVEVVGAATEDDAVEVGRSIARNNLLKCAIHGEDPNWGRVLSAIGTTSAAFEPDRLNVAINGVWVCKNGGVGEDRDKVDMRYREVHIVADLAAGPATATIWTNDLTADYVHENSAYSS</sequence>
<keyword evidence="4 8" id="KW-0963">Cytoplasm</keyword>
<dbReference type="GO" id="GO:0006526">
    <property type="term" value="P:L-arginine biosynthetic process"/>
    <property type="evidence" value="ECO:0007669"/>
    <property type="project" value="UniProtKB-UniRule"/>
</dbReference>
<dbReference type="Proteomes" id="UP000326979">
    <property type="component" value="Unassembled WGS sequence"/>
</dbReference>
<keyword evidence="5 8" id="KW-0808">Transferase</keyword>
<dbReference type="PANTHER" id="PTHR23100:SF0">
    <property type="entry name" value="ARGININE BIOSYNTHESIS BIFUNCTIONAL PROTEIN ARGJ, MITOCHONDRIAL"/>
    <property type="match status" value="1"/>
</dbReference>
<dbReference type="GO" id="GO:0004042">
    <property type="term" value="F:L-glutamate N-acetyltransferase activity"/>
    <property type="evidence" value="ECO:0007669"/>
    <property type="project" value="UniProtKB-UniRule"/>
</dbReference>
<feature type="binding site" evidence="8">
    <location>
        <position position="169"/>
    </location>
    <ligand>
        <name>substrate</name>
    </ligand>
</feature>
<keyword evidence="10" id="KW-1185">Reference proteome</keyword>
<evidence type="ECO:0000256" key="4">
    <source>
        <dbReference type="ARBA" id="ARBA00022490"/>
    </source>
</evidence>
<dbReference type="EC" id="2.3.1.35" evidence="8"/>
<dbReference type="GO" id="GO:0006592">
    <property type="term" value="P:ornithine biosynthetic process"/>
    <property type="evidence" value="ECO:0007669"/>
    <property type="project" value="TreeGrafter"/>
</dbReference>
<dbReference type="FunFam" id="3.10.20.340:FF:000003">
    <property type="entry name" value="Arginine biosynthesis bifunctional protein ArgJ"/>
    <property type="match status" value="1"/>
</dbReference>
<protein>
    <recommendedName>
        <fullName evidence="8">Arginine biosynthesis bifunctional protein ArgJ</fullName>
    </recommendedName>
    <domain>
        <recommendedName>
            <fullName evidence="8">Glutamate N-acetyltransferase</fullName>
            <ecNumber evidence="8">2.3.1.35</ecNumber>
        </recommendedName>
        <alternativeName>
            <fullName evidence="8">Ornithine acetyltransferase</fullName>
            <shortName evidence="8">OATase</shortName>
        </alternativeName>
        <alternativeName>
            <fullName evidence="8">Ornithine transacetylase</fullName>
        </alternativeName>
    </domain>
    <domain>
        <recommendedName>
            <fullName evidence="8">Amino-acid acetyltransferase</fullName>
            <ecNumber evidence="8">2.3.1.1</ecNumber>
        </recommendedName>
        <alternativeName>
            <fullName evidence="8">N-acetylglutamate synthase</fullName>
            <shortName evidence="8">AGSase</shortName>
        </alternativeName>
    </domain>
    <component>
        <recommendedName>
            <fullName evidence="8">Arginine biosynthesis bifunctional protein ArgJ alpha chain</fullName>
        </recommendedName>
    </component>
    <component>
        <recommendedName>
            <fullName evidence="8">Arginine biosynthesis bifunctional protein ArgJ beta chain</fullName>
        </recommendedName>
    </component>
</protein>
<feature type="chain" id="PRO_5029070033" description="Arginine biosynthesis bifunctional protein ArgJ alpha chain" evidence="8">
    <location>
        <begin position="1"/>
        <end position="179"/>
    </location>
</feature>
<comment type="catalytic activity">
    <reaction evidence="8">
        <text>N(2)-acetyl-L-ornithine + L-glutamate = N-acetyl-L-glutamate + L-ornithine</text>
        <dbReference type="Rhea" id="RHEA:15349"/>
        <dbReference type="ChEBI" id="CHEBI:29985"/>
        <dbReference type="ChEBI" id="CHEBI:44337"/>
        <dbReference type="ChEBI" id="CHEBI:46911"/>
        <dbReference type="ChEBI" id="CHEBI:57805"/>
        <dbReference type="EC" id="2.3.1.35"/>
    </reaction>
</comment>
<dbReference type="GO" id="GO:0005737">
    <property type="term" value="C:cytoplasm"/>
    <property type="evidence" value="ECO:0007669"/>
    <property type="project" value="UniProtKB-SubCell"/>
</dbReference>
<comment type="subcellular location">
    <subcellularLocation>
        <location evidence="1 8">Cytoplasm</location>
    </subcellularLocation>
</comment>
<reference evidence="9 10" key="1">
    <citation type="submission" date="2019-07" db="EMBL/GenBank/DDBJ databases">
        <title>New species of Amycolatopsis and Streptomyces.</title>
        <authorList>
            <person name="Duangmal K."/>
            <person name="Teo W.F.A."/>
            <person name="Lipun K."/>
        </authorList>
    </citation>
    <scope>NUCLEOTIDE SEQUENCE [LARGE SCALE GENOMIC DNA]</scope>
    <source>
        <strain evidence="9 10">TISTR 2346</strain>
    </source>
</reference>
<dbReference type="UniPathway" id="UPA00068">
    <property type="reaction ID" value="UER00106"/>
</dbReference>